<dbReference type="InterPro" id="IPR013087">
    <property type="entry name" value="Znf_C2H2_type"/>
</dbReference>
<dbReference type="Gene3D" id="3.30.160.60">
    <property type="entry name" value="Classic Zinc Finger"/>
    <property type="match status" value="3"/>
</dbReference>
<feature type="compositionally biased region" description="Pro residues" evidence="6">
    <location>
        <begin position="3212"/>
        <end position="3224"/>
    </location>
</feature>
<protein>
    <recommendedName>
        <fullName evidence="7">C2H2-type domain-containing protein</fullName>
    </recommendedName>
</protein>
<feature type="compositionally biased region" description="Basic and acidic residues" evidence="6">
    <location>
        <begin position="1516"/>
        <end position="1536"/>
    </location>
</feature>
<feature type="compositionally biased region" description="Basic and acidic residues" evidence="6">
    <location>
        <begin position="226"/>
        <end position="239"/>
    </location>
</feature>
<feature type="compositionally biased region" description="Basic and acidic residues" evidence="6">
    <location>
        <begin position="2040"/>
        <end position="2054"/>
    </location>
</feature>
<feature type="compositionally biased region" description="Acidic residues" evidence="6">
    <location>
        <begin position="2639"/>
        <end position="2652"/>
    </location>
</feature>
<feature type="compositionally biased region" description="Pro residues" evidence="6">
    <location>
        <begin position="4122"/>
        <end position="4132"/>
    </location>
</feature>
<feature type="region of interest" description="Disordered" evidence="6">
    <location>
        <begin position="1958"/>
        <end position="2120"/>
    </location>
</feature>
<feature type="compositionally biased region" description="Polar residues" evidence="6">
    <location>
        <begin position="2189"/>
        <end position="2200"/>
    </location>
</feature>
<feature type="region of interest" description="Disordered" evidence="6">
    <location>
        <begin position="1740"/>
        <end position="1922"/>
    </location>
</feature>
<evidence type="ECO:0000256" key="3">
    <source>
        <dbReference type="ARBA" id="ARBA00022771"/>
    </source>
</evidence>
<feature type="region of interest" description="Disordered" evidence="6">
    <location>
        <begin position="815"/>
        <end position="1232"/>
    </location>
</feature>
<feature type="compositionally biased region" description="Basic and acidic residues" evidence="6">
    <location>
        <begin position="2555"/>
        <end position="2564"/>
    </location>
</feature>
<feature type="compositionally biased region" description="Low complexity" evidence="6">
    <location>
        <begin position="3197"/>
        <end position="3211"/>
    </location>
</feature>
<feature type="compositionally biased region" description="Acidic residues" evidence="6">
    <location>
        <begin position="721"/>
        <end position="732"/>
    </location>
</feature>
<feature type="compositionally biased region" description="Polar residues" evidence="6">
    <location>
        <begin position="586"/>
        <end position="599"/>
    </location>
</feature>
<feature type="domain" description="C2H2-type" evidence="7">
    <location>
        <begin position="4218"/>
        <end position="4248"/>
    </location>
</feature>
<comment type="caution">
    <text evidence="8">The sequence shown here is derived from an EMBL/GenBank/DDBJ whole genome shotgun (WGS) entry which is preliminary data.</text>
</comment>
<evidence type="ECO:0000313" key="8">
    <source>
        <dbReference type="EMBL" id="KAG7303201.1"/>
    </source>
</evidence>
<evidence type="ECO:0000259" key="7">
    <source>
        <dbReference type="PROSITE" id="PS50157"/>
    </source>
</evidence>
<feature type="compositionally biased region" description="Basic and acidic residues" evidence="6">
    <location>
        <begin position="1390"/>
        <end position="1402"/>
    </location>
</feature>
<evidence type="ECO:0000256" key="6">
    <source>
        <dbReference type="SAM" id="MobiDB-lite"/>
    </source>
</evidence>
<keyword evidence="9" id="KW-1185">Reference proteome</keyword>
<feature type="region of interest" description="Disordered" evidence="6">
    <location>
        <begin position="3863"/>
        <end position="3887"/>
    </location>
</feature>
<sequence>MESAYDSKFEEMKKYIPFLESMIRRLESTGSGAANPRQAQLSKIKALRDLLSDKSKRMKMENLLKCEQVLLNLYAKVEQRDTLPGIEKAPQSISPSRNKDPSANLDKARQKLKATSISQDNTDDTLPEIARANQSEVYCSPGSKEPALFQRRPHRAGSPAPPPDAHAPLSKRNYTRVLVSPPRNTTDRWSASRDRTPENQLFQRRSPKKTPKKTPPFHKKERKKRRDSDRSRKNSRSEKNLNITLKVPEESLDSLNTEDILDRIINCDNTDVDIGTLRELRSQILGELKQTGANEDISDLILKSYRNKGKKIKPKDVEEGELSDSESEAIEHIYGSLVVVDSDKKTKDDKLATNTSKASAKNTDSRKIQICLVISNNEGDKALASVPTETSANPPVSIVSDLSSEHFEEVFPKPGPPSSFESPFNTFNLSSDVPSKEEEIENKQKSPAKIASGNKSSTIVSNQSIVNIEPLDLNDQTKSNETVPSVLIDKVETVPIDKTETVKPVLIDKVETVKEDNRANFYKPIEQGDIEKPREKSSHITQDVKKPEEKPEETKVAESQESLPLAPEDYLKLTCESNDEDDKLQDSSFLTTDNNTTQIPFLSDPPPYKPPPVPRKENKDSVSEIDILQALKKEILSETIPGAESVTPNLHQPKILTKVSNAQDIAAKKKISLENYKKKSVQKPKETQISITKDDSEKLSRALTAKEFERFNITGLAIDSDSSDDNKEDDNDVSLSDIYGDLDPRSPENEIITDDISESPVIIPDEPVKAPSVAPSDVDMRVVPNAPSHNIQNQKDLVNTIKKAEEVKPVEPRIDPRKRKDMNTLLNKEPMNSPQSISQVNPGGTPRPLQNLPNMTPSRAPIMTPNSRAFEMTPTPQSFEVEEQTKKHVYAPLPSWERDGESSKDSNNSRWESHESRGGREGSARPRGRWNNERDDKFARQRDPRLNLDRPERLDCPSTPSHYFGRGDYPTTPSHPFGRSDGSMTPVHPFGRSDMGSSTPRHSFGGGDCPSTPVHPFGRGDMTPSHAFGRSDYPVTPSHPFGRSDCPATPSHPFGRSESLNAPSRPFDRSDCPPTPNHPFGRTGGYDSRNNRRGYDEDDRGYNYRDHKTSNYKRGGFYGNKSRRPYAAEDSQHRYSDAYDDRGDARSDNYSREYNAGRSDYNRYAQDPSADQHYGNEGFRREASVGRTREHSVGRFRNYEEQHAYADEYHHPRGRGRDSRRGHPHRDRREMGNMRERSVGRGMGDERNYRANSRARSVGRTYEEMPVKTVSVESHAGRSFTIDTSINSTFQAFKPDDSWNLFDARRKRASSVGRSITREGSVGRALLPNPVPAAHQNPFTIDRRSNFKRAQSVGRDVVQKGPERSFKDIKADFEAFKAREMKSKNVKIQPEPEPKKSNENKNETIIIDQVPKPQRIMKNRDPRNRKTELEEKEKEMHAKKDAYSPRKNPRDPRFRRSNDSPTTKYTKNPSPKKDSKSSPRDKKHHGIVYTNDNIARGNILGPGAGVKNYKIPKIKRPPEEQKVPDEPQQPDIKETKVPTPSLNETNETKKAKEDKVAQADKADIKMKKKGVNEISTTSNTDKVIKKKTIAKKTIEPERKIDEEDRVSPRRTRRAKKAVIYDTDSDDNTSETSSTITVGKNISDPKDTKSKDISDPKDGKTKNKIVETTDNQDSNSMDFSFDLPDAEIDLFTDNIASDTVIDNINDLIAGLDKDLHSTKESDLINSLSKNDVFDNLLNSLTDSDSTNLQIDSQESQDSTSKNSIEERNENEKVKEQTHTSDANQVEASVENVETGNAENSKDEKESKNDTSDSISQAKVPDNIEVVSTSVPEGKDTQKIEENIELTPVLSSEACSTPDSTINTEENETESKLTQDIPDSTNTQQTEMNSDISSTHDTTEQPTTETSETKTESAATAASADSLGNILSILNNKSRIKELLSMLDNNADSEKLKKKLEKLSAIVSDDEDSEKEVEESSKVESEMEQQTNEDDNKKTNEDEPPFENEQKPSDADEEKAEKGKDEASVKNANESKDSEETSQPLDKIENKDDEQEKTTAELDQSITDDDNESIASKTKSQVKKVTRKTKVVSKGKKITRKGQKRVTRSVASAAQKPKPTRKRGKRELEQLQEDIRDMFISNDVINATGIRMCRLAKLVEEKKNQSDTSPTKSIEDPAKDREPAGPVVVIEKKNLTSALANPSTYSGRKRGRKTNAERATLKNVSPEKPQPVQKNRPGPKSKTKQQPKHEVEDPYEFESDSLSERAPASENSPSNSESDSDSMDSSQSNSSDLLVELKTKSKRKRRSWQLGVIKSKRTKKKLSKTIDKEEVSEPVVSEIAKPAVLPDMNCFTDKTYCFIKTAKVYPCRLCHFEGEAIVSHYKKKHPHYEIPLSRMNPQIAKKAINQSMITNFSEIRTIPIYQYICRFCSKVLSDKRGPGPTDAKRKSVLESFFWHVVSTHTGEYKQQCSDCTSERRCTFMLDIPPPPRAPHGLLMGYICGKCNYTQVSLENLKNHVSLRHNDEETEVYTISLSVMTLAMLDKLKRSSESEPRTLRSLRSKNTVESEDHQEPAAAEADEPEPEKEESDKEEPEKEEPEKEDPKKEEPVKVPPRRRKPGPRSVQSRINFESDNETLDTDTVVKSETDDNDDVPGDLDDSFDEHRDPTPPPPAAVEPPPPLAEEPVPAPVATKPDTDPDLNDKDPEINVASDVYLLPHFKVSYTDTGAKEYVCCINGEKHYTTSLLISMKRHIQLKHGKEFWDGYCSMCKVIILPQGCYSFKDCLTHMLDVHSDNFPTVEAAPVEQIVAQQAVPAPSYINVRPISDLVQPDTPLDEEIAMPKIACVMSLNSEATVQAKPPSVTTDVSRPTTSKPTEKVTTVIYEEHQMKIVSEKHRIILDLMMSSEKLAHVFKCGGRFCSFTSDSLEDALQHASAHQRLGGENALVCAYCSFDAGGNAIDLVSHVFKEHGSCVYCCKWCFYRGFSGPLVEAHCGRRHGGRPGAVLRARGAPACEGAENDGLMSRQEAVKHYVCSIDRICRFRTYTVKKFLEHYEQKHLDVTSHPCNECSFIGVNPASLVKHLESHGLRAYQCAYCAHGAAQEQDMLAHASQAHPDKVPRAYLRHIVETKEGATVSKFKVLPLVNITKKDAVRPYDVSAASKVEDPVKEAERALDLEKLIGRTSQSAHSEARAPDQPRDVPEETPEPIETTPVEETPVAKPIEPPKPATPPPEELPLTDRATPKLKTEAAEPATPPTTRKRAAEVVVLDSDDEEDSKKQTAEKPGKRSKDVDIGDVVQSSQRYTRANLYKCGKCSTILKTAKGLKRHYSFCYTISDMIQCAFCSYETPADLAAMMLNHYAERHGPEERHAAAAAPACQLFSVTPQPAPPPVQRAKRKRSSTEAPPPQAKLKRYDLTNLPHNQIFDETAQCALCEFTTKVRQNLVRHLQLHSQRRAVPDSAPVNPVPHLETNEMHFDRMVNLASSSVATRERAADPAVAVYVAPELAARYPRYVPERQRYACGAAGCSYISIDEAMLKCHWETLHAGSGTYHCVHCPASQQLDTSRPLTAPRILAHLHMHDVRLFGCTACPYYHHQQYLVDKHVREKHAGAGSLRVVRGPASTPPAPAPPAPTMDLKPWQCGLCQFKSMLRPEVVDHCSKTHQSKFQFKCAFCPWRTSTLENVTKHHNNSHAGQQGEVFYFYYREGSIPDEADGTPRWRRQRARAGLPGEPEVKADPEPAPAPAPPATPAVDLNIVKSEVEDPDELSIEALCAKFGAFCEPNGIRFKCCLCGACEDSRGAMQSHLYEELQYRKWGCRICSYKAFHKEGLQEHARSEHRSQAAPLELAADAGVERWARALLDRQEQVILQRRESFQKQHVQTPEQKQVQAPAPPPEEPKKMSMQELEQAFGPFGAPKQMMFACPKCDYQAKDEASMHEHLEMELNKVRWSCSLCPMKFQHYHEAQRHCGAHAGGAGGAGAVREAPRAPGPRAAWLRAALQVQKLTMNVQPAPAPPPAAPAPPAPPPDNSLLVVRYEEDAERRADSDDERLVIDEPAPPAAPAAPPRPAGAFSCAYCSHSTNSRGGLADHVLRHYSLKPYRCGHCGLNAHLQTLARHHERDHPGLPRRVSRVPAPAAPPPAAAPPTAAPASPAAYCLICSRAVPQAECAAHACRADSQPQLVQPGQRALQCATCLIRRTSSAALRAHHAAAHAPAPPAQRALRCEQLPDQVLCRLRRCGKVFTTMDGYLAHHDDKHAPTPPGLERKPVLRLVPAPDDADLTDEPAAGKRRLEDAAESPVKRVARKSTTRLPAQRVARKSTARLPWHAPAPGREAAGDYSYYGAAPAPLARYADVRTHLSLPGSAHPLPVTVRALANILDICPRLVLKDANTDKQ</sequence>
<feature type="compositionally biased region" description="Polar residues" evidence="6">
    <location>
        <begin position="1847"/>
        <end position="1860"/>
    </location>
</feature>
<evidence type="ECO:0000256" key="2">
    <source>
        <dbReference type="ARBA" id="ARBA00022737"/>
    </source>
</evidence>
<feature type="region of interest" description="Disordered" evidence="6">
    <location>
        <begin position="1575"/>
        <end position="1676"/>
    </location>
</feature>
<feature type="compositionally biased region" description="Basic and acidic residues" evidence="6">
    <location>
        <begin position="434"/>
        <end position="444"/>
    </location>
</feature>
<feature type="compositionally biased region" description="Polar residues" evidence="6">
    <location>
        <begin position="1740"/>
        <end position="1761"/>
    </location>
</feature>
<feature type="compositionally biased region" description="Polar residues" evidence="6">
    <location>
        <begin position="1778"/>
        <end position="1797"/>
    </location>
</feature>
<feature type="compositionally biased region" description="Basic and acidic residues" evidence="6">
    <location>
        <begin position="1546"/>
        <end position="1561"/>
    </location>
</feature>
<feature type="compositionally biased region" description="Basic and acidic residues" evidence="6">
    <location>
        <begin position="2589"/>
        <end position="2601"/>
    </location>
</feature>
<keyword evidence="2" id="KW-0677">Repeat</keyword>
<feature type="region of interest" description="Disordered" evidence="6">
    <location>
        <begin position="432"/>
        <end position="456"/>
    </location>
</feature>
<feature type="compositionally biased region" description="Basic and acidic residues" evidence="6">
    <location>
        <begin position="3265"/>
        <end position="3282"/>
    </location>
</feature>
<feature type="compositionally biased region" description="Basic and acidic residues" evidence="6">
    <location>
        <begin position="2167"/>
        <end position="2177"/>
    </location>
</feature>
<feature type="region of interest" description="Disordered" evidence="6">
    <location>
        <begin position="3996"/>
        <end position="4053"/>
    </location>
</feature>
<dbReference type="EMBL" id="JAHIBW010000016">
    <property type="protein sequence ID" value="KAG7303201.1"/>
    <property type="molecule type" value="Genomic_DNA"/>
</dbReference>
<feature type="compositionally biased region" description="Basic residues" evidence="6">
    <location>
        <begin position="2074"/>
        <end position="2101"/>
    </location>
</feature>
<feature type="compositionally biased region" description="Pro residues" evidence="6">
    <location>
        <begin position="603"/>
        <end position="613"/>
    </location>
</feature>
<accession>A0ABQ7QD84</accession>
<dbReference type="PANTHER" id="PTHR24403:SF67">
    <property type="entry name" value="FI01116P-RELATED"/>
    <property type="match status" value="1"/>
</dbReference>
<feature type="region of interest" description="Disordered" evidence="6">
    <location>
        <begin position="3371"/>
        <end position="3398"/>
    </location>
</feature>
<feature type="region of interest" description="Disordered" evidence="6">
    <location>
        <begin position="2154"/>
        <end position="2285"/>
    </location>
</feature>
<dbReference type="Pfam" id="PF21538">
    <property type="entry name" value="Med15_M"/>
    <property type="match status" value="1"/>
</dbReference>
<feature type="compositionally biased region" description="Basic and acidic residues" evidence="6">
    <location>
        <begin position="3179"/>
        <end position="3191"/>
    </location>
</feature>
<feature type="region of interest" description="Disordered" evidence="6">
    <location>
        <begin position="3701"/>
        <end position="3738"/>
    </location>
</feature>
<feature type="compositionally biased region" description="Basic and acidic residues" evidence="6">
    <location>
        <begin position="1471"/>
        <end position="1480"/>
    </location>
</feature>
<feature type="region of interest" description="Disordered" evidence="6">
    <location>
        <begin position="4261"/>
        <end position="4284"/>
    </location>
</feature>
<feature type="compositionally biased region" description="Acidic residues" evidence="6">
    <location>
        <begin position="1962"/>
        <end position="1971"/>
    </location>
</feature>
<name>A0ABQ7QD84_PLUXY</name>
<feature type="region of interest" description="Disordered" evidence="6">
    <location>
        <begin position="2539"/>
        <end position="2696"/>
    </location>
</feature>
<feature type="compositionally biased region" description="Basic and acidic residues" evidence="6">
    <location>
        <begin position="1126"/>
        <end position="1151"/>
    </location>
</feature>
<proteinExistence type="predicted"/>
<evidence type="ECO:0000256" key="5">
    <source>
        <dbReference type="PROSITE-ProRule" id="PRU00042"/>
    </source>
</evidence>
<dbReference type="PANTHER" id="PTHR24403">
    <property type="entry name" value="ZINC FINGER PROTEIN"/>
    <property type="match status" value="1"/>
</dbReference>
<feature type="compositionally biased region" description="Polar residues" evidence="6">
    <location>
        <begin position="824"/>
        <end position="842"/>
    </location>
</feature>
<feature type="region of interest" description="Disordered" evidence="6">
    <location>
        <begin position="1383"/>
        <end position="1561"/>
    </location>
</feature>
<feature type="compositionally biased region" description="Basic and acidic residues" evidence="6">
    <location>
        <begin position="1178"/>
        <end position="1232"/>
    </location>
</feature>
<evidence type="ECO:0000256" key="1">
    <source>
        <dbReference type="ARBA" id="ARBA00022723"/>
    </source>
</evidence>
<feature type="compositionally biased region" description="Polar residues" evidence="6">
    <location>
        <begin position="1870"/>
        <end position="1890"/>
    </location>
</feature>
<feature type="compositionally biased region" description="Basic and acidic residues" evidence="6">
    <location>
        <begin position="2685"/>
        <end position="2696"/>
    </location>
</feature>
<dbReference type="PROSITE" id="PS50157">
    <property type="entry name" value="ZINC_FINGER_C2H2_2"/>
    <property type="match status" value="2"/>
</dbReference>
<feature type="compositionally biased region" description="Acidic residues" evidence="6">
    <location>
        <begin position="2569"/>
        <end position="2588"/>
    </location>
</feature>
<dbReference type="SMART" id="SM00355">
    <property type="entry name" value="ZnF_C2H2"/>
    <property type="match status" value="24"/>
</dbReference>
<dbReference type="PROSITE" id="PS00028">
    <property type="entry name" value="ZINC_FINGER_C2H2_1"/>
    <property type="match status" value="2"/>
</dbReference>
<feature type="compositionally biased region" description="Basic and acidic residues" evidence="6">
    <location>
        <begin position="1762"/>
        <end position="1777"/>
    </location>
</feature>
<feature type="compositionally biased region" description="Low complexity" evidence="6">
    <location>
        <begin position="2263"/>
        <end position="2285"/>
    </location>
</feature>
<feature type="compositionally biased region" description="Basic and acidic residues" evidence="6">
    <location>
        <begin position="1642"/>
        <end position="1666"/>
    </location>
</feature>
<feature type="compositionally biased region" description="Polar residues" evidence="6">
    <location>
        <begin position="1667"/>
        <end position="1676"/>
    </location>
</feature>
<feature type="compositionally biased region" description="Pro residues" evidence="6">
    <location>
        <begin position="3999"/>
        <end position="4015"/>
    </location>
</feature>
<feature type="compositionally biased region" description="Basic and acidic residues" evidence="6">
    <location>
        <begin position="911"/>
        <end position="955"/>
    </location>
</feature>
<feature type="compositionally biased region" description="Pro residues" evidence="6">
    <location>
        <begin position="4043"/>
        <end position="4053"/>
    </location>
</feature>
<keyword evidence="4" id="KW-0862">Zinc</keyword>
<feature type="compositionally biased region" description="Basic and acidic residues" evidence="6">
    <location>
        <begin position="1418"/>
        <end position="1458"/>
    </location>
</feature>
<feature type="region of interest" description="Disordered" evidence="6">
    <location>
        <begin position="718"/>
        <end position="750"/>
    </location>
</feature>
<gene>
    <name evidence="8" type="ORF">JYU34_011663</name>
</gene>
<feature type="compositionally biased region" description="Pro residues" evidence="6">
    <location>
        <begin position="3727"/>
        <end position="3737"/>
    </location>
</feature>
<feature type="compositionally biased region" description="Pro residues" evidence="6">
    <location>
        <begin position="2659"/>
        <end position="2679"/>
    </location>
</feature>
<feature type="region of interest" description="Disordered" evidence="6">
    <location>
        <begin position="524"/>
        <end position="620"/>
    </location>
</feature>
<dbReference type="Proteomes" id="UP000823941">
    <property type="component" value="Chromosome 16"/>
</dbReference>
<feature type="region of interest" description="Disordered" evidence="6">
    <location>
        <begin position="4104"/>
        <end position="4132"/>
    </location>
</feature>
<feature type="region of interest" description="Disordered" evidence="6">
    <location>
        <begin position="3166"/>
        <end position="3283"/>
    </location>
</feature>
<feature type="compositionally biased region" description="Basic and acidic residues" evidence="6">
    <location>
        <begin position="1592"/>
        <end position="1607"/>
    </location>
</feature>
<feature type="domain" description="C2H2-type" evidence="7">
    <location>
        <begin position="4059"/>
        <end position="4086"/>
    </location>
</feature>
<feature type="compositionally biased region" description="Basic residues" evidence="6">
    <location>
        <begin position="2231"/>
        <end position="2240"/>
    </location>
</feature>
<reference evidence="8 9" key="1">
    <citation type="submission" date="2021-06" db="EMBL/GenBank/DDBJ databases">
        <title>A haploid diamondback moth (Plutella xylostella L.) genome assembly resolves 31 chromosomes and identifies a diamide resistance mutation.</title>
        <authorList>
            <person name="Ward C.M."/>
            <person name="Perry K.D."/>
            <person name="Baker G."/>
            <person name="Powis K."/>
            <person name="Heckel D.G."/>
            <person name="Baxter S.W."/>
        </authorList>
    </citation>
    <scope>NUCLEOTIDE SEQUENCE [LARGE SCALE GENOMIC DNA]</scope>
    <source>
        <strain evidence="8 9">LV</strain>
        <tissue evidence="8">Single pupa</tissue>
    </source>
</reference>
<feature type="compositionally biased region" description="Basic and acidic residues" evidence="6">
    <location>
        <begin position="2002"/>
        <end position="2033"/>
    </location>
</feature>
<organism evidence="8 9">
    <name type="scientific">Plutella xylostella</name>
    <name type="common">Diamondback moth</name>
    <name type="synonym">Plutella maculipennis</name>
    <dbReference type="NCBI Taxonomy" id="51655"/>
    <lineage>
        <taxon>Eukaryota</taxon>
        <taxon>Metazoa</taxon>
        <taxon>Ecdysozoa</taxon>
        <taxon>Arthropoda</taxon>
        <taxon>Hexapoda</taxon>
        <taxon>Insecta</taxon>
        <taxon>Pterygota</taxon>
        <taxon>Neoptera</taxon>
        <taxon>Endopterygota</taxon>
        <taxon>Lepidoptera</taxon>
        <taxon>Glossata</taxon>
        <taxon>Ditrysia</taxon>
        <taxon>Yponomeutoidea</taxon>
        <taxon>Plutellidae</taxon>
        <taxon>Plutella</taxon>
    </lineage>
</organism>
<feature type="compositionally biased region" description="Low complexity" evidence="6">
    <location>
        <begin position="1891"/>
        <end position="1918"/>
    </location>
</feature>
<feature type="region of interest" description="Disordered" evidence="6">
    <location>
        <begin position="85"/>
        <end position="244"/>
    </location>
</feature>
<dbReference type="InterPro" id="IPR050688">
    <property type="entry name" value="Zinc_finger/UBP_domain"/>
</dbReference>
<feature type="compositionally biased region" description="Basic and acidic residues" evidence="6">
    <location>
        <begin position="4022"/>
        <end position="4040"/>
    </location>
</feature>
<keyword evidence="1" id="KW-0479">Metal-binding</keyword>
<feature type="compositionally biased region" description="Basic and acidic residues" evidence="6">
    <location>
        <begin position="1798"/>
        <end position="1809"/>
    </location>
</feature>
<evidence type="ECO:0000256" key="4">
    <source>
        <dbReference type="ARBA" id="ARBA00022833"/>
    </source>
</evidence>
<keyword evidence="3 5" id="KW-0863">Zinc-finger</keyword>
<feature type="compositionally biased region" description="Basic and acidic residues" evidence="6">
    <location>
        <begin position="1831"/>
        <end position="1840"/>
    </location>
</feature>
<feature type="compositionally biased region" description="Basic and acidic residues" evidence="6">
    <location>
        <begin position="1089"/>
        <end position="1109"/>
    </location>
</feature>
<feature type="compositionally biased region" description="Basic residues" evidence="6">
    <location>
        <begin position="205"/>
        <end position="225"/>
    </location>
</feature>
<feature type="compositionally biased region" description="Basic and acidic residues" evidence="6">
    <location>
        <begin position="529"/>
        <end position="558"/>
    </location>
</feature>
<dbReference type="InterPro" id="IPR048385">
    <property type="entry name" value="Med15_central"/>
</dbReference>
<evidence type="ECO:0000313" key="9">
    <source>
        <dbReference type="Proteomes" id="UP000823941"/>
    </source>
</evidence>